<dbReference type="InterPro" id="IPR004344">
    <property type="entry name" value="TTL/TTLL_fam"/>
</dbReference>
<reference evidence="2" key="1">
    <citation type="submission" date="2017-12" db="EMBL/GenBank/DDBJ databases">
        <authorList>
            <person name="Barbosa P."/>
            <person name="Usie A."/>
            <person name="Ramos A.M."/>
        </authorList>
    </citation>
    <scope>NUCLEOTIDE SEQUENCE</scope>
    <source>
        <strain evidence="2">HL8</strain>
        <tissue evidence="2">Leaves</tissue>
    </source>
</reference>
<accession>A0AAW0M3C3</accession>
<feature type="domain" description="Tubulin--tyrosine ligase-like protein 12 SET-like" evidence="1">
    <location>
        <begin position="75"/>
        <end position="129"/>
    </location>
</feature>
<name>A0AAW0M3C3_QUESU</name>
<protein>
    <submittedName>
        <fullName evidence="2">Tubulin--tyrosine ligase-like protein 12</fullName>
    </submittedName>
</protein>
<feature type="domain" description="Tubulin--tyrosine ligase-like protein 12 SET-like" evidence="1">
    <location>
        <begin position="277"/>
        <end position="338"/>
    </location>
</feature>
<dbReference type="PANTHER" id="PTHR46088">
    <property type="entry name" value="TUBULIN--TYROSINE LIGASE-LIKE PROTEIN 12"/>
    <property type="match status" value="1"/>
</dbReference>
<reference evidence="2" key="2">
    <citation type="journal article" date="2018" name="Sci. Data">
        <title>The draft genome sequence of cork oak.</title>
        <authorList>
            <person name="Ramos A.M."/>
            <person name="Usie A."/>
            <person name="Barbosa P."/>
            <person name="Barros P.M."/>
            <person name="Capote T."/>
            <person name="Chaves I."/>
            <person name="Simoes F."/>
            <person name="Abreu I."/>
            <person name="Carrasquinho I."/>
            <person name="Faro C."/>
            <person name="Guimaraes J.B."/>
            <person name="Mendonca D."/>
            <person name="Nobrega F."/>
            <person name="Rodrigues L."/>
            <person name="Saibo N.J.M."/>
            <person name="Varela M.C."/>
            <person name="Egas C."/>
            <person name="Matos J."/>
            <person name="Miguel C.M."/>
            <person name="Oliveira M.M."/>
            <person name="Ricardo C.P."/>
            <person name="Goncalves S."/>
        </authorList>
    </citation>
    <scope>NUCLEOTIDE SEQUENCE [LARGE SCALE GENOMIC DNA]</scope>
    <source>
        <strain evidence="2">HL8</strain>
    </source>
</reference>
<comment type="caution">
    <text evidence="2">The sequence shown here is derived from an EMBL/GenBank/DDBJ whole genome shotgun (WGS) entry which is preliminary data.</text>
</comment>
<dbReference type="GO" id="GO:0016874">
    <property type="term" value="F:ligase activity"/>
    <property type="evidence" value="ECO:0007669"/>
    <property type="project" value="UniProtKB-KW"/>
</dbReference>
<dbReference type="Gene3D" id="3.30.470.20">
    <property type="entry name" value="ATP-grasp fold, B domain"/>
    <property type="match status" value="1"/>
</dbReference>
<proteinExistence type="predicted"/>
<dbReference type="EMBL" id="PKMF04000028">
    <property type="protein sequence ID" value="KAK7857307.1"/>
    <property type="molecule type" value="Genomic_DNA"/>
</dbReference>
<organism evidence="2">
    <name type="scientific">Quercus suber</name>
    <name type="common">Cork oak</name>
    <dbReference type="NCBI Taxonomy" id="58331"/>
    <lineage>
        <taxon>Eukaryota</taxon>
        <taxon>Viridiplantae</taxon>
        <taxon>Streptophyta</taxon>
        <taxon>Embryophyta</taxon>
        <taxon>Tracheophyta</taxon>
        <taxon>Spermatophyta</taxon>
        <taxon>Magnoliopsida</taxon>
        <taxon>eudicotyledons</taxon>
        <taxon>Gunneridae</taxon>
        <taxon>Pentapetalae</taxon>
        <taxon>rosids</taxon>
        <taxon>fabids</taxon>
        <taxon>Fagales</taxon>
        <taxon>Fagaceae</taxon>
        <taxon>Quercus</taxon>
    </lineage>
</organism>
<dbReference type="AlphaFoldDB" id="A0AAW0M3C3"/>
<keyword evidence="2" id="KW-0436">Ligase</keyword>
<feature type="domain" description="Tubulin--tyrosine ligase-like protein 12 SET-like" evidence="1">
    <location>
        <begin position="596"/>
        <end position="703"/>
    </location>
</feature>
<dbReference type="GO" id="GO:0005737">
    <property type="term" value="C:cytoplasm"/>
    <property type="evidence" value="ECO:0007669"/>
    <property type="project" value="TreeGrafter"/>
</dbReference>
<evidence type="ECO:0000259" key="1">
    <source>
        <dbReference type="Pfam" id="PF25556"/>
    </source>
</evidence>
<dbReference type="PANTHER" id="PTHR46088:SF1">
    <property type="entry name" value="TUBULIN--TYROSINE LIGASE-LIKE PROTEIN 12"/>
    <property type="match status" value="1"/>
</dbReference>
<dbReference type="InterPro" id="IPR057954">
    <property type="entry name" value="SET_TTL12"/>
</dbReference>
<reference evidence="2" key="3">
    <citation type="submission" date="2023-07" db="EMBL/GenBank/DDBJ databases">
        <title>An improved reference 1 genome and first organelle genomes of Quercus suber.</title>
        <authorList>
            <consortium name="Genosuber Consortium"/>
            <person name="Usie A."/>
            <person name="Serra O."/>
            <person name="Barros P."/>
        </authorList>
    </citation>
    <scope>NUCLEOTIDE SEQUENCE</scope>
    <source>
        <strain evidence="2">HL8</strain>
        <tissue evidence="2">Leaves</tissue>
    </source>
</reference>
<evidence type="ECO:0000313" key="2">
    <source>
        <dbReference type="EMBL" id="KAK7857307.1"/>
    </source>
</evidence>
<dbReference type="Pfam" id="PF25556">
    <property type="entry name" value="SET_TTL"/>
    <property type="match status" value="3"/>
</dbReference>
<dbReference type="InterPro" id="IPR032675">
    <property type="entry name" value="LRR_dom_sf"/>
</dbReference>
<dbReference type="Gene3D" id="3.80.10.10">
    <property type="entry name" value="Ribonuclease Inhibitor"/>
    <property type="match status" value="2"/>
</dbReference>
<dbReference type="InterPro" id="IPR027749">
    <property type="entry name" value="TTLL12"/>
</dbReference>
<gene>
    <name evidence="2" type="primary">Ttll12</name>
    <name evidence="2" type="ORF">CFP56_018523</name>
</gene>
<dbReference type="PROSITE" id="PS51221">
    <property type="entry name" value="TTL"/>
    <property type="match status" value="1"/>
</dbReference>
<sequence length="1060" mass="119692">MVGDGDGGKRITTYSDFVKVHGLLLTASGLPQSLHFQLFQKLTSETFDGGAHFAIEPTSDGRQRRLLLTSSDFMAKESQVFLVDHAWTFRLSDAYKQEVSGLAERMAALMCVDIDLNSNAEEAEEVVDGISHQNGTKLSVFEAMESEIHGAKEIGDGAVRWLELEELDIDDDTEKGKATFFFFFFFYCRQFLEIETESDHNLTAMVGDGGKRITRYSDFVKVHGLLLTASGLPQSLHFQLFQKLTSETFDGGAHFAIEPTSDGRQRRLLLTSSDFMAKESQVFLVDHAWTFRLSDAYKQEVSGLAERMAALMCVDIDLNSNAEEAEEVVDGISHHNGTKLSVFEAMESEIHGAKENGDGAVRWLELEELDIDDDTFLSLDLSSRFPGLLALSLCGNKLENVEIIAREVTKFEQLRALWLNNNPVVKNCDSQLENRVLQGLPRLEIYNSRFTTKFGAWALGFCGGVYGKDNPGSIHEGDHQLGSVSSLDLSDRSIHNLISKAFSPVELPSLSYLNIRGNPLEQNSVAVLLEVLKEFPCLQSLEVDIPGPLGESAIDILESLPKLSELNGVNASKILDTGKHVIDSVLQPRLPEWTAEEPVTDRIISAMWLYLMTYRLADEEKIDETSVWYVMDELGSALRHNDEPNFRVAPFLFMPEGNLASAVSFSILWPTQNVQKGDECTRDFLFGIGEDKQRSARLSAWFHTPQNYFIKEYEKHCQKLQSKSLISPSVQSSTTRSIRHTDGSPLRVYTDLPHVEEFLTRSEFVIISEPKDADIVWTSTQVDEDMKKAAGITDQQYINQFPFEACLVMKHHLAETVHKPTYNLETHLSQLIGDYYVRKRDGLDNLWILKPWNMARTIDTTVTDNLSSIIRHMETGPKICQKYIEHPALFNGKKFDLRYIVLVRSINPLEIFLSDVFWVRLANNQYSLDKHSFFEYETHFTVMNYRGRFSHKNTPEFVTEFEQEHQDPSASENNDSISLQAAAAVHPDMHSPKSRAIYGVDVIDTSFQPKLLEVTYCPDCTRACKYDTEALVGGEIKGRDFFNDVFGCLFLNETTHVSPL</sequence>
<dbReference type="Pfam" id="PF03133">
    <property type="entry name" value="TTL"/>
    <property type="match status" value="1"/>
</dbReference>
<dbReference type="SUPFAM" id="SSF52047">
    <property type="entry name" value="RNI-like"/>
    <property type="match status" value="1"/>
</dbReference>